<reference evidence="1" key="1">
    <citation type="submission" date="2023-11" db="EMBL/GenBank/DDBJ databases">
        <title>Identification and selenium tolerance of Delftia acidovorans R3-25.</title>
        <authorList>
            <person name="Zhang S."/>
            <person name="Liu Y."/>
            <person name="Guo Y."/>
        </authorList>
    </citation>
    <scope>NUCLEOTIDE SEQUENCE</scope>
    <source>
        <strain evidence="1">R3-25</strain>
    </source>
</reference>
<comment type="caution">
    <text evidence="1">The sequence shown here is derived from an EMBL/GenBank/DDBJ whole genome shotgun (WGS) entry which is preliminary data.</text>
</comment>
<dbReference type="RefSeq" id="WP_319076880.1">
    <property type="nucleotide sequence ID" value="NZ_JAWWMZ010000021.1"/>
</dbReference>
<organism evidence="1 2">
    <name type="scientific">Delftia acidovorans</name>
    <name type="common">Pseudomonas acidovorans</name>
    <name type="synonym">Comamonas acidovorans</name>
    <dbReference type="NCBI Taxonomy" id="80866"/>
    <lineage>
        <taxon>Bacteria</taxon>
        <taxon>Pseudomonadati</taxon>
        <taxon>Pseudomonadota</taxon>
        <taxon>Betaproteobacteria</taxon>
        <taxon>Burkholderiales</taxon>
        <taxon>Comamonadaceae</taxon>
        <taxon>Delftia</taxon>
    </lineage>
</organism>
<proteinExistence type="predicted"/>
<dbReference type="Proteomes" id="UP001287445">
    <property type="component" value="Unassembled WGS sequence"/>
</dbReference>
<name>A0AAJ2R9Q3_DELAC</name>
<evidence type="ECO:0000313" key="1">
    <source>
        <dbReference type="EMBL" id="MDX4957798.1"/>
    </source>
</evidence>
<dbReference type="AlphaFoldDB" id="A0AAJ2R9Q3"/>
<protein>
    <submittedName>
        <fullName evidence="1">Uncharacterized protein</fullName>
    </submittedName>
</protein>
<sequence>MVMSTFAADGPTQCSGLPVVRYDEASLQRELGDHFDLVEHERESHQTPFGTKQEFFNALLRRRDW</sequence>
<gene>
    <name evidence="1" type="ORF">SGN30_30640</name>
</gene>
<evidence type="ECO:0000313" key="2">
    <source>
        <dbReference type="Proteomes" id="UP001287445"/>
    </source>
</evidence>
<accession>A0AAJ2R9Q3</accession>
<dbReference type="EMBL" id="JAWWMZ010000021">
    <property type="protein sequence ID" value="MDX4957798.1"/>
    <property type="molecule type" value="Genomic_DNA"/>
</dbReference>